<evidence type="ECO:0000259" key="2">
    <source>
        <dbReference type="PROSITE" id="PS51192"/>
    </source>
</evidence>
<proteinExistence type="predicted"/>
<dbReference type="SUPFAM" id="SSF52540">
    <property type="entry name" value="P-loop containing nucleoside triphosphate hydrolases"/>
    <property type="match status" value="2"/>
</dbReference>
<evidence type="ECO:0000256" key="1">
    <source>
        <dbReference type="SAM" id="MobiDB-lite"/>
    </source>
</evidence>
<dbReference type="InterPro" id="IPR006935">
    <property type="entry name" value="Helicase/UvrB_N"/>
</dbReference>
<feature type="domain" description="Helicase ATP-binding" evidence="2">
    <location>
        <begin position="1232"/>
        <end position="1474"/>
    </location>
</feature>
<dbReference type="GO" id="GO:0003677">
    <property type="term" value="F:DNA binding"/>
    <property type="evidence" value="ECO:0007669"/>
    <property type="project" value="InterPro"/>
</dbReference>
<dbReference type="PANTHER" id="PTHR45629">
    <property type="entry name" value="SNF2/RAD54 FAMILY MEMBER"/>
    <property type="match status" value="1"/>
</dbReference>
<dbReference type="GO" id="GO:0016787">
    <property type="term" value="F:hydrolase activity"/>
    <property type="evidence" value="ECO:0007669"/>
    <property type="project" value="InterPro"/>
</dbReference>
<dbReference type="Pfam" id="PF04851">
    <property type="entry name" value="ResIII"/>
    <property type="match status" value="1"/>
</dbReference>
<organism evidence="3">
    <name type="scientific">viral metagenome</name>
    <dbReference type="NCBI Taxonomy" id="1070528"/>
    <lineage>
        <taxon>unclassified sequences</taxon>
        <taxon>metagenomes</taxon>
        <taxon>organismal metagenomes</taxon>
    </lineage>
</organism>
<feature type="compositionally biased region" description="Low complexity" evidence="1">
    <location>
        <begin position="622"/>
        <end position="637"/>
    </location>
</feature>
<dbReference type="InterPro" id="IPR029063">
    <property type="entry name" value="SAM-dependent_MTases_sf"/>
</dbReference>
<protein>
    <recommendedName>
        <fullName evidence="2">Helicase ATP-binding domain-containing protein</fullName>
    </recommendedName>
</protein>
<dbReference type="GO" id="GO:0005524">
    <property type="term" value="F:ATP binding"/>
    <property type="evidence" value="ECO:0007669"/>
    <property type="project" value="InterPro"/>
</dbReference>
<dbReference type="InterPro" id="IPR014001">
    <property type="entry name" value="Helicase_ATP-bd"/>
</dbReference>
<dbReference type="EMBL" id="MN739000">
    <property type="protein sequence ID" value="QHT34460.1"/>
    <property type="molecule type" value="Genomic_DNA"/>
</dbReference>
<reference evidence="3" key="1">
    <citation type="journal article" date="2020" name="Nature">
        <title>Giant virus diversity and host interactions through global metagenomics.</title>
        <authorList>
            <person name="Schulz F."/>
            <person name="Roux S."/>
            <person name="Paez-Espino D."/>
            <person name="Jungbluth S."/>
            <person name="Walsh D.A."/>
            <person name="Denef V.J."/>
            <person name="McMahon K.D."/>
            <person name="Konstantinidis K.T."/>
            <person name="Eloe-Fadrosh E.A."/>
            <person name="Kyrpides N.C."/>
            <person name="Woyke T."/>
        </authorList>
    </citation>
    <scope>NUCLEOTIDE SEQUENCE</scope>
    <source>
        <strain evidence="3">GVMAG-M-3300009163-63</strain>
    </source>
</reference>
<feature type="compositionally biased region" description="Basic and acidic residues" evidence="1">
    <location>
        <begin position="1129"/>
        <end position="1146"/>
    </location>
</feature>
<name>A0A6C0F2H5_9ZZZZ</name>
<feature type="compositionally biased region" description="Basic and acidic residues" evidence="1">
    <location>
        <begin position="1108"/>
        <end position="1118"/>
    </location>
</feature>
<dbReference type="SMART" id="SM00487">
    <property type="entry name" value="DEXDc"/>
    <property type="match status" value="1"/>
</dbReference>
<feature type="compositionally biased region" description="Basic and acidic residues" evidence="1">
    <location>
        <begin position="593"/>
        <end position="618"/>
    </location>
</feature>
<dbReference type="InterPro" id="IPR050496">
    <property type="entry name" value="SNF2_RAD54_helicase_repair"/>
</dbReference>
<dbReference type="SUPFAM" id="SSF53335">
    <property type="entry name" value="S-adenosyl-L-methionine-dependent methyltransferases"/>
    <property type="match status" value="1"/>
</dbReference>
<feature type="region of interest" description="Disordered" evidence="1">
    <location>
        <begin position="562"/>
        <end position="667"/>
    </location>
</feature>
<evidence type="ECO:0000313" key="3">
    <source>
        <dbReference type="EMBL" id="QHT34460.1"/>
    </source>
</evidence>
<dbReference type="PROSITE" id="PS51192">
    <property type="entry name" value="HELICASE_ATP_BIND_1"/>
    <property type="match status" value="1"/>
</dbReference>
<feature type="compositionally biased region" description="Acidic residues" evidence="1">
    <location>
        <begin position="571"/>
        <end position="581"/>
    </location>
</feature>
<sequence length="2129" mass="244503">MEPESFNIDDYIKDGKINLTEKTYRKYDKEFIATKIIDKIQSGELKFPHPPEYCTPKFKEDAFQILKKYEPEVVNSRHSNYQQKLGREVWQKMNLPVDGYKSGYTYINTQPGDYEADKLIDCFTGLQRMKCKREGKEFSPFAAWNNKDYMKLVIEKYMEEKEDLTSFNLRESFYKLSSKLPEKYKNMECNFFKATLAASVYDYFLEGSTKKRVLDISAGWGDRLLAALAKNLDSYLAFDPNASLQPGYRAMIDETFSSVPGISSKGSLVYQLVPHVSHELSNKDRYKVIDAPFESAEAILEGREFDLIFTSPPYFDLEVFTTEGEQSIITHSTFDKWMVHFLFKSLYIAWKSLAPDGNMVIHIDDFSKGTEKHRIIEPMVLFVCGWCSSARFDGVVGASGYNKKKDYKSPMWVFKKKSSGQDDIRFCKEMMREKYPVLNDLIAKNKDSFVSSVSAASSAADELDIVPNFDAKGKLCVIQNNKYNIKTKKGLTPFYIHLEHVLKRAGFTVKLLEDDYISNIEKIQGEKYQAEMDGGGKKNKEERALLIKKRLEKARSKVAQPIERDILGTESQEESEGEGEEGLPRISFAEAAKQQREREVKELEEIEKQLESSGKEELENLSPSTDDTPQTQQTQTSKSEQGELGEPGEEIQETKEATPTPQLELTKETHVKQKVDLLLNFEDLFIDKSVPRFFSGMNLADAYAFYKKLQSNGTVIYPPPDFSYYTNSKTYSVDLHDAPENEEFVLPHSKTFLFSYSGKSGKSFDQTRKEMLAYFKTVHEKTDYVIVKNGFSADMTDVYLVLSQKAASEKELPKELERAFPEDKCFVMNENISDLMHIYTDFIRENHVDLVVIAEPYNKIVSNRKNEYRMWYLEGKFVDYFCFGIERDDKGKIKLIDNIAYNSKNEIHFQLKKLTDKLYQTILKNVRVILNDDEFVPVAMRFDMSYARDAIFMDKYAVEINHKEEKGKVRFYCNEVENMDGTFYTNIPVLNENGKRTSLGEKFEKDLIKLLTSTVFSKMSSAKQVQTASQFKKIVDIIRKYTMKSRPSVCNGITLKNVQIQFGEEKKKSSAPLPIQEEEYQQKPSEEELQGEDEPIVIAPIIEEEKEEEKKKEKDKPAKKIKIKVLKPKSSEKEKEDEPVADKGKSVVDPDTIIGSVALRERMRPPSEKIIASPYFMNNRKIFVDFINKFFASRYKDIGKEGQITCKQISNAKTDSAAMSLFPHQQIVKDYLNLYTPYRGLLLFHGLGSGKTCSSIAIAEGIKTEKQIIIMTPASLQANYRNDLKKCGDEFYKKNQHWDFISIKDVNVKDKEEKIAQLATILNIDVDMIKENGGAWMIDVSNSKNNYPDLSTEEQQQLEAQLDKMIEAKYKFINYNGLNKKKIEELTKGGKVNPFDNAVVIIDEAHRIVNSISNQLKNIKPTKTDEKKAKTYISIQLYKYLQNADNAKVILLTGTPIINYPNELAVLFNILRGYIKTWSFKLTVDKEQKFDESSIIAMLKKYNVANYDYVKYTPSSQTVTITRNPFGFSPALKAGEYAGVIKNVAGDESNEQFLRKIKQMFDAEHIKTEDPVITNFTALPDKFEDFKNKFLKVNPDTFEIIGVKELPIFQRRILGLASYFKSAQEQLMPRLLAIKLETVPMSNMQYSEYVDIRTDEITKTKRSQKNKNMYEVSSNSYRIFSRLCCNFVFPPADETTGRPARPKKDKLNEQNVDAFLLSDEGAGTRREAQTFVEGGEEEAQESESAVDGSYNDKIRQLFEYYETHGDDLKPRDEGGRLNEYSPKFLKMLENITNPDNKGLNLIYSQFRSLEGIGMMSLVLNANGFAQFKIKKDKDGEGWFVNIAPEDQEKPMYALYTGTEDTDEKEIIRNIFNSDFASTPQNIKGYLERRKKSSGKLENKYGEIIKVFMITASGSEGINLRNVRFVHVTEPYWNAVRVEQVVGRARRICSHEDLSEDEKTVQVFEYLTIFSPAQKETLNKELKTTDGGKTTDQSLFDISKKKEQINRELLDAVKNTSIDCKIHKGTKCFEFLGTPDSSSFSYVPNIELDETEKELVANVAVEEEEFKVLPAAYKGENGERLIRSLKTNKVYYKDDTFETLSSSGKPFDVKELNQYGRIEQVGEKLKMFKN</sequence>
<dbReference type="InterPro" id="IPR027417">
    <property type="entry name" value="P-loop_NTPase"/>
</dbReference>
<dbReference type="Gene3D" id="3.40.50.300">
    <property type="entry name" value="P-loop containing nucleotide triphosphate hydrolases"/>
    <property type="match status" value="2"/>
</dbReference>
<accession>A0A6C0F2H5</accession>
<dbReference type="Gene3D" id="3.40.50.150">
    <property type="entry name" value="Vaccinia Virus protein VP39"/>
    <property type="match status" value="1"/>
</dbReference>
<feature type="region of interest" description="Disordered" evidence="1">
    <location>
        <begin position="1066"/>
        <end position="1146"/>
    </location>
</feature>
<dbReference type="PANTHER" id="PTHR45629:SF7">
    <property type="entry name" value="DNA EXCISION REPAIR PROTEIN ERCC-6-RELATED"/>
    <property type="match status" value="1"/>
</dbReference>